<dbReference type="Proteomes" id="UP000305948">
    <property type="component" value="Unassembled WGS sequence"/>
</dbReference>
<gene>
    <name evidence="1" type="ORF">OE88DRAFT_1806426</name>
</gene>
<evidence type="ECO:0000313" key="1">
    <source>
        <dbReference type="EMBL" id="TFK53507.1"/>
    </source>
</evidence>
<keyword evidence="2" id="KW-1185">Reference proteome</keyword>
<evidence type="ECO:0000313" key="2">
    <source>
        <dbReference type="Proteomes" id="UP000305948"/>
    </source>
</evidence>
<organism evidence="1 2">
    <name type="scientific">Heliocybe sulcata</name>
    <dbReference type="NCBI Taxonomy" id="5364"/>
    <lineage>
        <taxon>Eukaryota</taxon>
        <taxon>Fungi</taxon>
        <taxon>Dikarya</taxon>
        <taxon>Basidiomycota</taxon>
        <taxon>Agaricomycotina</taxon>
        <taxon>Agaricomycetes</taxon>
        <taxon>Gloeophyllales</taxon>
        <taxon>Gloeophyllaceae</taxon>
        <taxon>Heliocybe</taxon>
    </lineage>
</organism>
<proteinExistence type="predicted"/>
<protein>
    <submittedName>
        <fullName evidence="1">Uncharacterized protein</fullName>
    </submittedName>
</protein>
<dbReference type="AlphaFoldDB" id="A0A5C3N9H8"/>
<accession>A0A5C3N9H8</accession>
<sequence length="220" mass="23852">MLKSPDVLLEKSGQHLGRGLLILSEDCNLLKLKDPNAAHTLILEYEDLLKDQYDLKGRKLSLKARAVAVFRADPALLEHWKTCKSFEMRVRSTSDSVKKEATKEELEEALRMSATFSFTDSGSDPFADDMGVPSQPFQDPQIITFELSNNSSVSLQSTSSSGSAAALLRSPVVTDASNQEYFTAAAAGVPADSFVIPFTGWRAPGEDILHCQVGDAASAP</sequence>
<reference evidence="1 2" key="1">
    <citation type="journal article" date="2019" name="Nat. Ecol. Evol.">
        <title>Megaphylogeny resolves global patterns of mushroom evolution.</title>
        <authorList>
            <person name="Varga T."/>
            <person name="Krizsan K."/>
            <person name="Foldi C."/>
            <person name="Dima B."/>
            <person name="Sanchez-Garcia M."/>
            <person name="Sanchez-Ramirez S."/>
            <person name="Szollosi G.J."/>
            <person name="Szarkandi J.G."/>
            <person name="Papp V."/>
            <person name="Albert L."/>
            <person name="Andreopoulos W."/>
            <person name="Angelini C."/>
            <person name="Antonin V."/>
            <person name="Barry K.W."/>
            <person name="Bougher N.L."/>
            <person name="Buchanan P."/>
            <person name="Buyck B."/>
            <person name="Bense V."/>
            <person name="Catcheside P."/>
            <person name="Chovatia M."/>
            <person name="Cooper J."/>
            <person name="Damon W."/>
            <person name="Desjardin D."/>
            <person name="Finy P."/>
            <person name="Geml J."/>
            <person name="Haridas S."/>
            <person name="Hughes K."/>
            <person name="Justo A."/>
            <person name="Karasinski D."/>
            <person name="Kautmanova I."/>
            <person name="Kiss B."/>
            <person name="Kocsube S."/>
            <person name="Kotiranta H."/>
            <person name="LaButti K.M."/>
            <person name="Lechner B.E."/>
            <person name="Liimatainen K."/>
            <person name="Lipzen A."/>
            <person name="Lukacs Z."/>
            <person name="Mihaltcheva S."/>
            <person name="Morgado L.N."/>
            <person name="Niskanen T."/>
            <person name="Noordeloos M.E."/>
            <person name="Ohm R.A."/>
            <person name="Ortiz-Santana B."/>
            <person name="Ovrebo C."/>
            <person name="Racz N."/>
            <person name="Riley R."/>
            <person name="Savchenko A."/>
            <person name="Shiryaev A."/>
            <person name="Soop K."/>
            <person name="Spirin V."/>
            <person name="Szebenyi C."/>
            <person name="Tomsovsky M."/>
            <person name="Tulloss R.E."/>
            <person name="Uehling J."/>
            <person name="Grigoriev I.V."/>
            <person name="Vagvolgyi C."/>
            <person name="Papp T."/>
            <person name="Martin F.M."/>
            <person name="Miettinen O."/>
            <person name="Hibbett D.S."/>
            <person name="Nagy L.G."/>
        </authorList>
    </citation>
    <scope>NUCLEOTIDE SEQUENCE [LARGE SCALE GENOMIC DNA]</scope>
    <source>
        <strain evidence="1 2">OMC1185</strain>
    </source>
</reference>
<name>A0A5C3N9H8_9AGAM</name>
<dbReference type="EMBL" id="ML213507">
    <property type="protein sequence ID" value="TFK53507.1"/>
    <property type="molecule type" value="Genomic_DNA"/>
</dbReference>